<evidence type="ECO:0000256" key="3">
    <source>
        <dbReference type="ARBA" id="ARBA00022989"/>
    </source>
</evidence>
<evidence type="ECO:0000313" key="8">
    <source>
        <dbReference type="EMBL" id="WUS54156.1"/>
    </source>
</evidence>
<evidence type="ECO:0000256" key="6">
    <source>
        <dbReference type="SAM" id="Phobius"/>
    </source>
</evidence>
<evidence type="ECO:0000256" key="2">
    <source>
        <dbReference type="ARBA" id="ARBA00022692"/>
    </source>
</evidence>
<evidence type="ECO:0000256" key="1">
    <source>
        <dbReference type="ARBA" id="ARBA00004651"/>
    </source>
</evidence>
<evidence type="ECO:0000313" key="10">
    <source>
        <dbReference type="Proteomes" id="UP001432014"/>
    </source>
</evidence>
<dbReference type="EMBL" id="CP108482">
    <property type="protein sequence ID" value="WUS61191.1"/>
    <property type="molecule type" value="Genomic_DNA"/>
</dbReference>
<feature type="transmembrane region" description="Helical" evidence="6">
    <location>
        <begin position="157"/>
        <end position="179"/>
    </location>
</feature>
<feature type="transmembrane region" description="Helical" evidence="6">
    <location>
        <begin position="94"/>
        <end position="114"/>
    </location>
</feature>
<evidence type="ECO:0000256" key="4">
    <source>
        <dbReference type="ARBA" id="ARBA00023136"/>
    </source>
</evidence>
<feature type="transmembrane region" description="Helical" evidence="6">
    <location>
        <begin position="499"/>
        <end position="517"/>
    </location>
</feature>
<dbReference type="Gene3D" id="1.20.1720.10">
    <property type="entry name" value="Multidrug resistance protein D"/>
    <property type="match status" value="1"/>
</dbReference>
<dbReference type="Gene3D" id="1.20.1250.20">
    <property type="entry name" value="MFS general substrate transporter like domains"/>
    <property type="match status" value="1"/>
</dbReference>
<sequence length="541" mass="55844">MAGRRPDPTSAQGPSQGAAPVAASQSLTLAAMLFAVSMTFIDQTIVAIAAPDIIRELGLSAVGMQWVVNAYLLSLAAFFALGGRLADVLGHKRMMLVGTLTFVIASALCGAVPSGGGAESWLICFRAVQGLGAALMFPAALAVVVEVFPVERRGRALALFFGVAGGLTAIGPLLGGWLTSWTWRAIFWVNVPVAVVAVVLTVLAGIRNTARREPVDWRGAFLVAAGMGLSVLGLQQAAAWGWDSWATWLCIVGGLLVLVVFVLVELRTEHPLIKLRVFADRAFAADNAVLFFAMIAFVPVFFFASVYAQVALDQSPDEAGLYLLVFFAGFAPGSQIGGRMLDRRGARPPMLLGTAVSAVGFALWASKITDLSLGAQWPYIVLAGAGIGLLLTPASTDAVNRSIDASYGEVTGITQTVRNYSASLGLAVLGTVLLNGTVRNVQRTLVDNGVPADTAHQVADGITGSITGHGSGGQSPATGAGNALLDAVRHDFAEANGPVLYGMAAALAVAFLCALLHPGTRVVVAGGAPADAAARESGKPA</sequence>
<dbReference type="EMBL" id="CP108482">
    <property type="protein sequence ID" value="WUS54156.1"/>
    <property type="molecule type" value="Genomic_DNA"/>
</dbReference>
<keyword evidence="2 6" id="KW-0812">Transmembrane</keyword>
<reference evidence="8 10" key="1">
    <citation type="submission" date="2022-10" db="EMBL/GenBank/DDBJ databases">
        <title>The complete genomes of actinobacterial strains from the NBC collection.</title>
        <authorList>
            <person name="Joergensen T.S."/>
            <person name="Alvarez Arevalo M."/>
            <person name="Sterndorff E.B."/>
            <person name="Faurdal D."/>
            <person name="Vuksanovic O."/>
            <person name="Mourched A.-S."/>
            <person name="Charusanti P."/>
            <person name="Shaw S."/>
            <person name="Blin K."/>
            <person name="Weber T."/>
        </authorList>
    </citation>
    <scope>NUCLEOTIDE SEQUENCE [LARGE SCALE GENOMIC DNA]</scope>
    <source>
        <strain evidence="8 10">NBC_01247</strain>
    </source>
</reference>
<feature type="transmembrane region" description="Helical" evidence="6">
    <location>
        <begin position="29"/>
        <end position="50"/>
    </location>
</feature>
<keyword evidence="3 6" id="KW-1133">Transmembrane helix</keyword>
<accession>A0ABZ1W026</accession>
<dbReference type="Proteomes" id="UP001432014">
    <property type="component" value="Chromosome"/>
</dbReference>
<dbReference type="CDD" id="cd17321">
    <property type="entry name" value="MFS_MMR_MDR_like"/>
    <property type="match status" value="1"/>
</dbReference>
<dbReference type="PANTHER" id="PTHR42718:SF49">
    <property type="entry name" value="EXPORT PROTEIN"/>
    <property type="match status" value="1"/>
</dbReference>
<dbReference type="Pfam" id="PF07690">
    <property type="entry name" value="MFS_1"/>
    <property type="match status" value="1"/>
</dbReference>
<organism evidence="8 10">
    <name type="scientific">Kitasatospora herbaricolor</name>
    <dbReference type="NCBI Taxonomy" id="68217"/>
    <lineage>
        <taxon>Bacteria</taxon>
        <taxon>Bacillati</taxon>
        <taxon>Actinomycetota</taxon>
        <taxon>Actinomycetes</taxon>
        <taxon>Kitasatosporales</taxon>
        <taxon>Streptomycetaceae</taxon>
        <taxon>Kitasatospora</taxon>
    </lineage>
</organism>
<gene>
    <name evidence="8" type="ORF">OG469_00740</name>
    <name evidence="9" type="ORF">OG469_40280</name>
</gene>
<dbReference type="InterPro" id="IPR020846">
    <property type="entry name" value="MFS_dom"/>
</dbReference>
<dbReference type="PROSITE" id="PS50850">
    <property type="entry name" value="MFS"/>
    <property type="match status" value="1"/>
</dbReference>
<feature type="transmembrane region" description="Helical" evidence="6">
    <location>
        <begin position="185"/>
        <end position="206"/>
    </location>
</feature>
<protein>
    <submittedName>
        <fullName evidence="8">MFS transporter</fullName>
    </submittedName>
</protein>
<name>A0ABZ1W026_9ACTN</name>
<feature type="transmembrane region" description="Helical" evidence="6">
    <location>
        <begin position="245"/>
        <end position="266"/>
    </location>
</feature>
<keyword evidence="4 6" id="KW-0472">Membrane</keyword>
<feature type="domain" description="Major facilitator superfamily (MFS) profile" evidence="7">
    <location>
        <begin position="28"/>
        <end position="521"/>
    </location>
</feature>
<keyword evidence="5" id="KW-0046">Antibiotic resistance</keyword>
<dbReference type="InterPro" id="IPR036259">
    <property type="entry name" value="MFS_trans_sf"/>
</dbReference>
<feature type="transmembrane region" description="Helical" evidence="6">
    <location>
        <begin position="349"/>
        <end position="365"/>
    </location>
</feature>
<feature type="transmembrane region" description="Helical" evidence="6">
    <location>
        <begin position="377"/>
        <end position="394"/>
    </location>
</feature>
<keyword evidence="10" id="KW-1185">Reference proteome</keyword>
<dbReference type="InterPro" id="IPR011701">
    <property type="entry name" value="MFS"/>
</dbReference>
<feature type="transmembrane region" description="Helical" evidence="6">
    <location>
        <begin position="287"/>
        <end position="307"/>
    </location>
</feature>
<proteinExistence type="predicted"/>
<dbReference type="PANTHER" id="PTHR42718">
    <property type="entry name" value="MAJOR FACILITATOR SUPERFAMILY MULTIDRUG TRANSPORTER MFSC"/>
    <property type="match status" value="1"/>
</dbReference>
<feature type="transmembrane region" description="Helical" evidence="6">
    <location>
        <begin position="120"/>
        <end position="145"/>
    </location>
</feature>
<feature type="transmembrane region" description="Helical" evidence="6">
    <location>
        <begin position="218"/>
        <end position="239"/>
    </location>
</feature>
<evidence type="ECO:0000259" key="7">
    <source>
        <dbReference type="PROSITE" id="PS50850"/>
    </source>
</evidence>
<feature type="transmembrane region" description="Helical" evidence="6">
    <location>
        <begin position="319"/>
        <end position="337"/>
    </location>
</feature>
<dbReference type="RefSeq" id="WP_329492770.1">
    <property type="nucleotide sequence ID" value="NZ_CP108460.1"/>
</dbReference>
<feature type="transmembrane region" description="Helical" evidence="6">
    <location>
        <begin position="62"/>
        <end position="82"/>
    </location>
</feature>
<comment type="subcellular location">
    <subcellularLocation>
        <location evidence="1">Cell membrane</location>
        <topology evidence="1">Multi-pass membrane protein</topology>
    </subcellularLocation>
</comment>
<evidence type="ECO:0000256" key="5">
    <source>
        <dbReference type="ARBA" id="ARBA00023251"/>
    </source>
</evidence>
<dbReference type="SUPFAM" id="SSF103473">
    <property type="entry name" value="MFS general substrate transporter"/>
    <property type="match status" value="1"/>
</dbReference>
<evidence type="ECO:0000313" key="9">
    <source>
        <dbReference type="EMBL" id="WUS61191.1"/>
    </source>
</evidence>